<feature type="domain" description="Exportin-5 C-terminal" evidence="2">
    <location>
        <begin position="2"/>
        <end position="97"/>
    </location>
</feature>
<proteinExistence type="predicted"/>
<feature type="transmembrane region" description="Helical" evidence="1">
    <location>
        <begin position="98"/>
        <end position="115"/>
    </location>
</feature>
<keyword evidence="1" id="KW-0472">Membrane</keyword>
<dbReference type="KEGG" id="cic:CICLE_v10003957mg"/>
<evidence type="ECO:0000259" key="2">
    <source>
        <dbReference type="Pfam" id="PF19273"/>
    </source>
</evidence>
<protein>
    <recommendedName>
        <fullName evidence="2">Exportin-5 C-terminal domain-containing protein</fullName>
    </recommendedName>
</protein>
<dbReference type="Gramene" id="ESR45815">
    <property type="protein sequence ID" value="ESR45815"/>
    <property type="gene ID" value="CICLE_v10003957mg"/>
</dbReference>
<keyword evidence="1" id="KW-0812">Transmembrane</keyword>
<sequence length="140" mass="16374">MQLWQFVPKDLFSAIIRCLALEANAVTSADLVGLCREIFIYMRDRDPGPRQVPLSLLCINPQDLLAFEDALTKTASLNEEKQCMRSLLILGTRNKLNLFFYLLLLYICTPFLFFLSKQHRFDSLLWNRVIRDFGFLIFFT</sequence>
<name>V4T360_CITCL</name>
<keyword evidence="4" id="KW-1185">Reference proteome</keyword>
<accession>V4T360</accession>
<dbReference type="InParanoid" id="V4T360"/>
<evidence type="ECO:0000313" key="4">
    <source>
        <dbReference type="Proteomes" id="UP000030687"/>
    </source>
</evidence>
<dbReference type="OrthoDB" id="2215036at2759"/>
<dbReference type="Proteomes" id="UP000030687">
    <property type="component" value="Unassembled WGS sequence"/>
</dbReference>
<gene>
    <name evidence="3" type="ORF">CICLE_v10003957mg</name>
</gene>
<dbReference type="Pfam" id="PF19273">
    <property type="entry name" value="Exportin-5"/>
    <property type="match status" value="1"/>
</dbReference>
<dbReference type="InterPro" id="IPR045478">
    <property type="entry name" value="Exportin-5_C"/>
</dbReference>
<dbReference type="eggNOG" id="KOG2020">
    <property type="taxonomic scope" value="Eukaryota"/>
</dbReference>
<dbReference type="STRING" id="85681.V4T360"/>
<dbReference type="Gene3D" id="1.25.10.10">
    <property type="entry name" value="Leucine-rich Repeat Variant"/>
    <property type="match status" value="1"/>
</dbReference>
<dbReference type="AlphaFoldDB" id="V4T360"/>
<evidence type="ECO:0000313" key="3">
    <source>
        <dbReference type="EMBL" id="ESR45815.1"/>
    </source>
</evidence>
<dbReference type="EMBL" id="KI536799">
    <property type="protein sequence ID" value="ESR45815.1"/>
    <property type="molecule type" value="Genomic_DNA"/>
</dbReference>
<organism evidence="3 4">
    <name type="scientific">Citrus clementina</name>
    <name type="common">Clementine</name>
    <name type="synonym">Citrus deliciosa x Citrus sinensis</name>
    <dbReference type="NCBI Taxonomy" id="85681"/>
    <lineage>
        <taxon>Eukaryota</taxon>
        <taxon>Viridiplantae</taxon>
        <taxon>Streptophyta</taxon>
        <taxon>Embryophyta</taxon>
        <taxon>Tracheophyta</taxon>
        <taxon>Spermatophyta</taxon>
        <taxon>Magnoliopsida</taxon>
        <taxon>eudicotyledons</taxon>
        <taxon>Gunneridae</taxon>
        <taxon>Pentapetalae</taxon>
        <taxon>rosids</taxon>
        <taxon>malvids</taxon>
        <taxon>Sapindales</taxon>
        <taxon>Rutaceae</taxon>
        <taxon>Aurantioideae</taxon>
        <taxon>Citrus</taxon>
    </lineage>
</organism>
<evidence type="ECO:0000256" key="1">
    <source>
        <dbReference type="SAM" id="Phobius"/>
    </source>
</evidence>
<keyword evidence="1" id="KW-1133">Transmembrane helix</keyword>
<dbReference type="InterPro" id="IPR011989">
    <property type="entry name" value="ARM-like"/>
</dbReference>
<reference evidence="3 4" key="1">
    <citation type="submission" date="2013-10" db="EMBL/GenBank/DDBJ databases">
        <authorList>
            <consortium name="International Citrus Genome Consortium"/>
            <person name="Jenkins J."/>
            <person name="Schmutz J."/>
            <person name="Prochnik S."/>
            <person name="Rokhsar D."/>
            <person name="Gmitter F."/>
            <person name="Ollitrault P."/>
            <person name="Machado M."/>
            <person name="Talon M."/>
            <person name="Wincker P."/>
            <person name="Jaillon O."/>
            <person name="Morgante M."/>
        </authorList>
    </citation>
    <scope>NUCLEOTIDE SEQUENCE</scope>
    <source>
        <strain evidence="4">cv. Clemenules</strain>
    </source>
</reference>